<name>A0A5N6KJS7_MONLA</name>
<dbReference type="Gene3D" id="1.20.1740.10">
    <property type="entry name" value="Amino acid/polyamine transporter I"/>
    <property type="match status" value="1"/>
</dbReference>
<comment type="caution">
    <text evidence="9">The sequence shown here is derived from an EMBL/GenBank/DDBJ whole genome shotgun (WGS) entry which is preliminary data.</text>
</comment>
<evidence type="ECO:0000313" key="9">
    <source>
        <dbReference type="EMBL" id="KAB8304043.1"/>
    </source>
</evidence>
<gene>
    <name evidence="9" type="ORF">EYC80_005389</name>
</gene>
<dbReference type="InterPro" id="IPR050524">
    <property type="entry name" value="APC_YAT"/>
</dbReference>
<evidence type="ECO:0000256" key="3">
    <source>
        <dbReference type="ARBA" id="ARBA00022692"/>
    </source>
</evidence>
<dbReference type="PIRSF" id="PIRSF006060">
    <property type="entry name" value="AA_transporter"/>
    <property type="match status" value="1"/>
</dbReference>
<feature type="region of interest" description="Disordered" evidence="6">
    <location>
        <begin position="1"/>
        <end position="24"/>
    </location>
</feature>
<dbReference type="PANTHER" id="PTHR43341">
    <property type="entry name" value="AMINO ACID PERMEASE"/>
    <property type="match status" value="1"/>
</dbReference>
<feature type="transmembrane region" description="Helical" evidence="7">
    <location>
        <begin position="146"/>
        <end position="168"/>
    </location>
</feature>
<feature type="transmembrane region" description="Helical" evidence="7">
    <location>
        <begin position="228"/>
        <end position="249"/>
    </location>
</feature>
<sequence length="532" mass="57845">MNFESISPLATDTDTEMGSTEDVPARKQLKCDLKERHINMIAIAGMIGTGLFLSSGTTIARAGPAGAWLAYILMGFVTAGVSYTTGEITAFMPVTGGFVRHATAFVEPALGAATGWNFWYTMAISVPAELGAAATLVQFWDSNTSPAVWISVFLVVIVCLNFCGVRMYGETEVIFASMKIALIIGLIIAGIVVDLGGGPNGERLGFTYWKNPGAFNEYLASGNTGRFLAFWSSLLSAAFSYGNIQVVALSGTETANPREIIPDATKKTFFRVLFFYVLSILVVGMIVPYDSESLSASKGTVASSPFVIAFQAAGIKVLPSIINAVVCTSAISSGSACIFLASRTLYGLSADGHAPKIFMKCNRFGTPLYAVGLSVLPSPLVYMVVSNKAYLVFGWFVNITTVAGLIGWVVIEFTYLRFFYSLRIQALPYKSPFQPYVAWITGCILVLIIFFSGVPVFFPGNFTVSGFLTYYINIAIFIVLYAFFKFFLQSKVIPLDSINFGPELDSIRQWKETSELLKEDKSLGRRILNNIF</sequence>
<evidence type="ECO:0000256" key="4">
    <source>
        <dbReference type="ARBA" id="ARBA00022989"/>
    </source>
</evidence>
<keyword evidence="2" id="KW-0813">Transport</keyword>
<dbReference type="PANTHER" id="PTHR43341:SF39">
    <property type="entry name" value="AMINO ACID TRANSPORTER (EUROFUNG)-RELATED"/>
    <property type="match status" value="1"/>
</dbReference>
<dbReference type="FunFam" id="1.20.1740.10:FF:000001">
    <property type="entry name" value="Amino acid permease"/>
    <property type="match status" value="1"/>
</dbReference>
<feature type="transmembrane region" description="Helical" evidence="7">
    <location>
        <begin position="436"/>
        <end position="458"/>
    </location>
</feature>
<comment type="subcellular location">
    <subcellularLocation>
        <location evidence="1">Membrane</location>
        <topology evidence="1">Multi-pass membrane protein</topology>
    </subcellularLocation>
</comment>
<evidence type="ECO:0000256" key="7">
    <source>
        <dbReference type="SAM" id="Phobius"/>
    </source>
</evidence>
<keyword evidence="5 7" id="KW-0472">Membrane</keyword>
<evidence type="ECO:0000256" key="5">
    <source>
        <dbReference type="ARBA" id="ARBA00023136"/>
    </source>
</evidence>
<dbReference type="InterPro" id="IPR004841">
    <property type="entry name" value="AA-permease/SLC12A_dom"/>
</dbReference>
<keyword evidence="3 7" id="KW-0812">Transmembrane</keyword>
<evidence type="ECO:0000256" key="6">
    <source>
        <dbReference type="SAM" id="MobiDB-lite"/>
    </source>
</evidence>
<keyword evidence="4 7" id="KW-1133">Transmembrane helix</keyword>
<protein>
    <recommendedName>
        <fullName evidence="8">Amino acid permease/ SLC12A domain-containing protein</fullName>
    </recommendedName>
</protein>
<evidence type="ECO:0000256" key="1">
    <source>
        <dbReference type="ARBA" id="ARBA00004141"/>
    </source>
</evidence>
<dbReference type="Proteomes" id="UP000326757">
    <property type="component" value="Unassembled WGS sequence"/>
</dbReference>
<feature type="compositionally biased region" description="Polar residues" evidence="6">
    <location>
        <begin position="1"/>
        <end position="18"/>
    </location>
</feature>
<dbReference type="GO" id="GO:0016020">
    <property type="term" value="C:membrane"/>
    <property type="evidence" value="ECO:0007669"/>
    <property type="project" value="UniProtKB-SubCell"/>
</dbReference>
<feature type="transmembrane region" description="Helical" evidence="7">
    <location>
        <begin position="269"/>
        <end position="289"/>
    </location>
</feature>
<dbReference type="Pfam" id="PF00324">
    <property type="entry name" value="AA_permease"/>
    <property type="match status" value="1"/>
</dbReference>
<feature type="transmembrane region" description="Helical" evidence="7">
    <location>
        <begin position="470"/>
        <end position="488"/>
    </location>
</feature>
<evidence type="ECO:0000259" key="8">
    <source>
        <dbReference type="Pfam" id="PF00324"/>
    </source>
</evidence>
<dbReference type="AlphaFoldDB" id="A0A5N6KJS7"/>
<feature type="transmembrane region" description="Helical" evidence="7">
    <location>
        <begin position="391"/>
        <end position="415"/>
    </location>
</feature>
<reference evidence="9 10" key="1">
    <citation type="submission" date="2019-06" db="EMBL/GenBank/DDBJ databases">
        <title>Genome Sequence of the Brown Rot Fungal Pathogen Monilinia laxa.</title>
        <authorList>
            <person name="De Miccolis Angelini R.M."/>
            <person name="Landi L."/>
            <person name="Abate D."/>
            <person name="Pollastro S."/>
            <person name="Romanazzi G."/>
            <person name="Faretra F."/>
        </authorList>
    </citation>
    <scope>NUCLEOTIDE SEQUENCE [LARGE SCALE GENOMIC DNA]</scope>
    <source>
        <strain evidence="9 10">Mlax316</strain>
    </source>
</reference>
<evidence type="ECO:0000256" key="2">
    <source>
        <dbReference type="ARBA" id="ARBA00022448"/>
    </source>
</evidence>
<accession>A0A5N6KJS7</accession>
<feature type="transmembrane region" description="Helical" evidence="7">
    <location>
        <begin position="180"/>
        <end position="198"/>
    </location>
</feature>
<feature type="domain" description="Amino acid permease/ SLC12A" evidence="8">
    <location>
        <begin position="37"/>
        <end position="489"/>
    </location>
</feature>
<keyword evidence="10" id="KW-1185">Reference proteome</keyword>
<feature type="transmembrane region" description="Helical" evidence="7">
    <location>
        <begin position="65"/>
        <end position="83"/>
    </location>
</feature>
<dbReference type="OrthoDB" id="3900342at2759"/>
<feature type="transmembrane region" description="Helical" evidence="7">
    <location>
        <begin position="38"/>
        <end position="59"/>
    </location>
</feature>
<evidence type="ECO:0000313" key="10">
    <source>
        <dbReference type="Proteomes" id="UP000326757"/>
    </source>
</evidence>
<organism evidence="9 10">
    <name type="scientific">Monilinia laxa</name>
    <name type="common">Brown rot fungus</name>
    <name type="synonym">Sclerotinia laxa</name>
    <dbReference type="NCBI Taxonomy" id="61186"/>
    <lineage>
        <taxon>Eukaryota</taxon>
        <taxon>Fungi</taxon>
        <taxon>Dikarya</taxon>
        <taxon>Ascomycota</taxon>
        <taxon>Pezizomycotina</taxon>
        <taxon>Leotiomycetes</taxon>
        <taxon>Helotiales</taxon>
        <taxon>Sclerotiniaceae</taxon>
        <taxon>Monilinia</taxon>
    </lineage>
</organism>
<proteinExistence type="predicted"/>
<dbReference type="EMBL" id="VIGI01000002">
    <property type="protein sequence ID" value="KAB8304043.1"/>
    <property type="molecule type" value="Genomic_DNA"/>
</dbReference>
<dbReference type="GO" id="GO:0015171">
    <property type="term" value="F:amino acid transmembrane transporter activity"/>
    <property type="evidence" value="ECO:0007669"/>
    <property type="project" value="TreeGrafter"/>
</dbReference>
<feature type="transmembrane region" description="Helical" evidence="7">
    <location>
        <begin position="367"/>
        <end position="385"/>
    </location>
</feature>
<feature type="transmembrane region" description="Helical" evidence="7">
    <location>
        <begin position="321"/>
        <end position="346"/>
    </location>
</feature>